<dbReference type="InterPro" id="IPR003395">
    <property type="entry name" value="RecF/RecN/SMC_N"/>
</dbReference>
<evidence type="ECO:0000256" key="3">
    <source>
        <dbReference type="ARBA" id="ARBA00006793"/>
    </source>
</evidence>
<keyword evidence="7" id="KW-0067">ATP-binding</keyword>
<accession>F0ZW22</accession>
<dbReference type="eggNOG" id="KOG0250">
    <property type="taxonomic scope" value="Eukaryota"/>
</dbReference>
<dbReference type="Pfam" id="PF02463">
    <property type="entry name" value="SMC_N"/>
    <property type="match status" value="1"/>
</dbReference>
<evidence type="ECO:0000256" key="1">
    <source>
        <dbReference type="ARBA" id="ARBA00004123"/>
    </source>
</evidence>
<keyword evidence="5" id="KW-0547">Nucleotide-binding</keyword>
<dbReference type="PANTHER" id="PTHR19306">
    <property type="entry name" value="STRUCTURAL MAINTENANCE OF CHROMOSOMES 5,6 SMC5, SMC6"/>
    <property type="match status" value="1"/>
</dbReference>
<evidence type="ECO:0000313" key="14">
    <source>
        <dbReference type="EMBL" id="EGC31845.1"/>
    </source>
</evidence>
<dbReference type="EMBL" id="GL871226">
    <property type="protein sequence ID" value="EGC31845.1"/>
    <property type="molecule type" value="Genomic_DNA"/>
</dbReference>
<evidence type="ECO:0000256" key="10">
    <source>
        <dbReference type="ARBA" id="ARBA00023204"/>
    </source>
</evidence>
<reference evidence="15" key="1">
    <citation type="journal article" date="2011" name="Genome Biol.">
        <title>Comparative genomics of the social amoebae Dictyostelium discoideum and Dictyostelium purpureum.</title>
        <authorList>
            <consortium name="US DOE Joint Genome Institute (JGI-PGF)"/>
            <person name="Sucgang R."/>
            <person name="Kuo A."/>
            <person name="Tian X."/>
            <person name="Salerno W."/>
            <person name="Parikh A."/>
            <person name="Feasley C.L."/>
            <person name="Dalin E."/>
            <person name="Tu H."/>
            <person name="Huang E."/>
            <person name="Barry K."/>
            <person name="Lindquist E."/>
            <person name="Shapiro H."/>
            <person name="Bruce D."/>
            <person name="Schmutz J."/>
            <person name="Salamov A."/>
            <person name="Fey P."/>
            <person name="Gaudet P."/>
            <person name="Anjard C."/>
            <person name="Babu M.M."/>
            <person name="Basu S."/>
            <person name="Bushmanova Y."/>
            <person name="van der Wel H."/>
            <person name="Katoh-Kurasawa M."/>
            <person name="Dinh C."/>
            <person name="Coutinho P.M."/>
            <person name="Saito T."/>
            <person name="Elias M."/>
            <person name="Schaap P."/>
            <person name="Kay R.R."/>
            <person name="Henrissat B."/>
            <person name="Eichinger L."/>
            <person name="Rivero F."/>
            <person name="Putnam N.H."/>
            <person name="West C.M."/>
            <person name="Loomis W.F."/>
            <person name="Chisholm R.L."/>
            <person name="Shaulsky G."/>
            <person name="Strassmann J.E."/>
            <person name="Queller D.C."/>
            <person name="Kuspa A."/>
            <person name="Grigoriev I.V."/>
        </authorList>
    </citation>
    <scope>NUCLEOTIDE SEQUENCE [LARGE SCALE GENOMIC DNA]</scope>
    <source>
        <strain evidence="15">QSDP1</strain>
    </source>
</reference>
<evidence type="ECO:0000256" key="2">
    <source>
        <dbReference type="ARBA" id="ARBA00004286"/>
    </source>
</evidence>
<evidence type="ECO:0000256" key="12">
    <source>
        <dbReference type="SAM" id="MobiDB-lite"/>
    </source>
</evidence>
<dbReference type="GO" id="GO:0005524">
    <property type="term" value="F:ATP binding"/>
    <property type="evidence" value="ECO:0007669"/>
    <property type="project" value="UniProtKB-KW"/>
</dbReference>
<evidence type="ECO:0000256" key="9">
    <source>
        <dbReference type="ARBA" id="ARBA00023172"/>
    </source>
</evidence>
<feature type="domain" description="RecF/RecN/SMC N-terminal" evidence="13">
    <location>
        <begin position="34"/>
        <end position="305"/>
    </location>
</feature>
<dbReference type="GO" id="GO:0006310">
    <property type="term" value="P:DNA recombination"/>
    <property type="evidence" value="ECO:0007669"/>
    <property type="project" value="UniProtKB-KW"/>
</dbReference>
<dbReference type="GO" id="GO:0005634">
    <property type="term" value="C:nucleus"/>
    <property type="evidence" value="ECO:0007669"/>
    <property type="project" value="UniProtKB-SubCell"/>
</dbReference>
<keyword evidence="11" id="KW-0539">Nucleus</keyword>
<dbReference type="AlphaFoldDB" id="F0ZW22"/>
<keyword evidence="15" id="KW-1185">Reference proteome</keyword>
<keyword evidence="6" id="KW-0227">DNA damage</keyword>
<dbReference type="VEuPathDB" id="AmoebaDB:DICPUDRAFT_39295"/>
<keyword evidence="10" id="KW-0234">DNA repair</keyword>
<evidence type="ECO:0000256" key="6">
    <source>
        <dbReference type="ARBA" id="ARBA00022763"/>
    </source>
</evidence>
<dbReference type="GO" id="GO:0006281">
    <property type="term" value="P:DNA repair"/>
    <property type="evidence" value="ECO:0007669"/>
    <property type="project" value="UniProtKB-KW"/>
</dbReference>
<evidence type="ECO:0000256" key="8">
    <source>
        <dbReference type="ARBA" id="ARBA00023054"/>
    </source>
</evidence>
<keyword evidence="4" id="KW-0158">Chromosome</keyword>
<comment type="subcellular location">
    <subcellularLocation>
        <location evidence="2">Chromosome</location>
    </subcellularLocation>
    <subcellularLocation>
        <location evidence="1">Nucleus</location>
    </subcellularLocation>
</comment>
<dbReference type="STRING" id="5786.F0ZW22"/>
<dbReference type="OrthoDB" id="10072614at2759"/>
<evidence type="ECO:0000256" key="7">
    <source>
        <dbReference type="ARBA" id="ARBA00022840"/>
    </source>
</evidence>
<feature type="compositionally biased region" description="Basic and acidic residues" evidence="12">
    <location>
        <begin position="1"/>
        <end position="17"/>
    </location>
</feature>
<organism evidence="14 15">
    <name type="scientific">Dictyostelium purpureum</name>
    <name type="common">Slime mold</name>
    <dbReference type="NCBI Taxonomy" id="5786"/>
    <lineage>
        <taxon>Eukaryota</taxon>
        <taxon>Amoebozoa</taxon>
        <taxon>Evosea</taxon>
        <taxon>Eumycetozoa</taxon>
        <taxon>Dictyostelia</taxon>
        <taxon>Dictyosteliales</taxon>
        <taxon>Dictyosteliaceae</taxon>
        <taxon>Dictyostelium</taxon>
    </lineage>
</organism>
<proteinExistence type="inferred from homology"/>
<sequence>MEKLKEESQRNREEAIKESQQLSDEFNAQKIQVNQLYYSIDSLKKQLNNAIKSIQQQLIEQTPKYEQQKKLQDDINKRRMEVDKRIKVELKQSIDKALQISDRVEVPEKENQTSLTNKIIGFKKELERQSQGKRSRQEALSLFTENNTKLKEICEQKANIEQLAKLLERNLNTRYIQWQRFRLSISRRSNQFFNIFLSKKGYTGTLTFNHKEGKLDINVNLDKKLNGNAAKPEDAKGGDTKGLSGGERSFSTVSLLLALWENMECPFRAMDEFDVFMDEVNRSISIKLLISKAEENKSKQYIFVTPLALNHLTSSANIRIHKVNPPIRGQATITESSTIVPITN</sequence>
<evidence type="ECO:0000259" key="13">
    <source>
        <dbReference type="Pfam" id="PF02463"/>
    </source>
</evidence>
<dbReference type="InParanoid" id="F0ZW22"/>
<protein>
    <recommendedName>
        <fullName evidence="13">RecF/RecN/SMC N-terminal domain-containing protein</fullName>
    </recommendedName>
</protein>
<dbReference type="InterPro" id="IPR027417">
    <property type="entry name" value="P-loop_NTPase"/>
</dbReference>
<evidence type="ECO:0000256" key="11">
    <source>
        <dbReference type="ARBA" id="ARBA00023242"/>
    </source>
</evidence>
<gene>
    <name evidence="14" type="ORF">DICPUDRAFT_39295</name>
</gene>
<dbReference type="PANTHER" id="PTHR19306:SF6">
    <property type="entry name" value="STRUCTURAL MAINTENANCE OF CHROMOSOMES PROTEIN 6"/>
    <property type="match status" value="1"/>
</dbReference>
<dbReference type="GO" id="GO:0005694">
    <property type="term" value="C:chromosome"/>
    <property type="evidence" value="ECO:0007669"/>
    <property type="project" value="UniProtKB-SubCell"/>
</dbReference>
<dbReference type="Proteomes" id="UP000001064">
    <property type="component" value="Unassembled WGS sequence"/>
</dbReference>
<feature type="region of interest" description="Disordered" evidence="12">
    <location>
        <begin position="1"/>
        <end position="21"/>
    </location>
</feature>
<dbReference type="GeneID" id="10507795"/>
<keyword evidence="8" id="KW-0175">Coiled coil</keyword>
<evidence type="ECO:0000256" key="4">
    <source>
        <dbReference type="ARBA" id="ARBA00022454"/>
    </source>
</evidence>
<evidence type="ECO:0000256" key="5">
    <source>
        <dbReference type="ARBA" id="ARBA00022741"/>
    </source>
</evidence>
<evidence type="ECO:0000313" key="15">
    <source>
        <dbReference type="Proteomes" id="UP000001064"/>
    </source>
</evidence>
<comment type="similarity">
    <text evidence="3">Belongs to the SMC family. SMC6 subfamily.</text>
</comment>
<dbReference type="SUPFAM" id="SSF52540">
    <property type="entry name" value="P-loop containing nucleoside triphosphate hydrolases"/>
    <property type="match status" value="1"/>
</dbReference>
<keyword evidence="9" id="KW-0233">DNA recombination</keyword>
<dbReference type="RefSeq" id="XP_003291615.1">
    <property type="nucleotide sequence ID" value="XM_003291567.1"/>
</dbReference>
<dbReference type="Gene3D" id="3.40.50.300">
    <property type="entry name" value="P-loop containing nucleotide triphosphate hydrolases"/>
    <property type="match status" value="1"/>
</dbReference>
<dbReference type="KEGG" id="dpp:DICPUDRAFT_39295"/>
<name>F0ZW22_DICPU</name>